<dbReference type="OrthoDB" id="9779889at2"/>
<dbReference type="Pfam" id="PF00226">
    <property type="entry name" value="DnaJ"/>
    <property type="match status" value="1"/>
</dbReference>
<dbReference type="AlphaFoldDB" id="A0A1H8DMB2"/>
<evidence type="ECO:0000259" key="2">
    <source>
        <dbReference type="PROSITE" id="PS50076"/>
    </source>
</evidence>
<accession>A0A1H8DMB2</accession>
<gene>
    <name evidence="3" type="ORF">SAMN05444354_13020</name>
</gene>
<dbReference type="InterPro" id="IPR001623">
    <property type="entry name" value="DnaJ_domain"/>
</dbReference>
<dbReference type="CDD" id="cd06257">
    <property type="entry name" value="DnaJ"/>
    <property type="match status" value="1"/>
</dbReference>
<proteinExistence type="predicted"/>
<dbReference type="Gene3D" id="1.10.287.110">
    <property type="entry name" value="DnaJ domain"/>
    <property type="match status" value="1"/>
</dbReference>
<organism evidence="3 4">
    <name type="scientific">Stigmatella aurantiaca</name>
    <dbReference type="NCBI Taxonomy" id="41"/>
    <lineage>
        <taxon>Bacteria</taxon>
        <taxon>Pseudomonadati</taxon>
        <taxon>Myxococcota</taxon>
        <taxon>Myxococcia</taxon>
        <taxon>Myxococcales</taxon>
        <taxon>Cystobacterineae</taxon>
        <taxon>Archangiaceae</taxon>
        <taxon>Stigmatella</taxon>
    </lineage>
</organism>
<dbReference type="PROSITE" id="PS50076">
    <property type="entry name" value="DNAJ_2"/>
    <property type="match status" value="1"/>
</dbReference>
<keyword evidence="4" id="KW-1185">Reference proteome</keyword>
<dbReference type="Proteomes" id="UP000182719">
    <property type="component" value="Unassembled WGS sequence"/>
</dbReference>
<name>A0A1H8DMB2_STIAU</name>
<sequence length="172" mass="20039">MNPAVSWQTLENVEVECTHCGVRMTLHEGSGRRVKYFRCGSCHRWVSSTYTDIFRSDAKMRTYPAKDTSAEDSRFLEVKDRLDRWLNALEEQDPYHLLGVSPLDSEDVVRKRYRELALERHPDRGGSVEKMRELNGAYEKILRHRQRKRAESMVQRSLVDESAASPLPARSR</sequence>
<evidence type="ECO:0000313" key="4">
    <source>
        <dbReference type="Proteomes" id="UP000182719"/>
    </source>
</evidence>
<feature type="region of interest" description="Disordered" evidence="1">
    <location>
        <begin position="146"/>
        <end position="172"/>
    </location>
</feature>
<dbReference type="SMART" id="SM00271">
    <property type="entry name" value="DnaJ"/>
    <property type="match status" value="1"/>
</dbReference>
<dbReference type="EMBL" id="FOAP01000030">
    <property type="protein sequence ID" value="SEN07667.1"/>
    <property type="molecule type" value="Genomic_DNA"/>
</dbReference>
<dbReference type="InterPro" id="IPR036869">
    <property type="entry name" value="J_dom_sf"/>
</dbReference>
<evidence type="ECO:0000313" key="3">
    <source>
        <dbReference type="EMBL" id="SEN07667.1"/>
    </source>
</evidence>
<protein>
    <submittedName>
        <fullName evidence="3">DnaJ domain-containing protein</fullName>
    </submittedName>
</protein>
<feature type="domain" description="J" evidence="2">
    <location>
        <begin position="93"/>
        <end position="163"/>
    </location>
</feature>
<evidence type="ECO:0000256" key="1">
    <source>
        <dbReference type="SAM" id="MobiDB-lite"/>
    </source>
</evidence>
<dbReference type="RefSeq" id="WP_075010910.1">
    <property type="nucleotide sequence ID" value="NZ_FOAP01000030.1"/>
</dbReference>
<dbReference type="SUPFAM" id="SSF46565">
    <property type="entry name" value="Chaperone J-domain"/>
    <property type="match status" value="1"/>
</dbReference>
<reference evidence="4" key="1">
    <citation type="submission" date="2016-10" db="EMBL/GenBank/DDBJ databases">
        <authorList>
            <person name="Varghese N."/>
            <person name="Submissions S."/>
        </authorList>
    </citation>
    <scope>NUCLEOTIDE SEQUENCE [LARGE SCALE GENOMIC DNA]</scope>
    <source>
        <strain evidence="4">DSM 17044</strain>
    </source>
</reference>